<proteinExistence type="predicted"/>
<keyword evidence="2" id="KW-1185">Reference proteome</keyword>
<dbReference type="EMBL" id="CM029048">
    <property type="protein sequence ID" value="KAG2577520.1"/>
    <property type="molecule type" value="Genomic_DNA"/>
</dbReference>
<evidence type="ECO:0000313" key="2">
    <source>
        <dbReference type="Proteomes" id="UP000823388"/>
    </source>
</evidence>
<dbReference type="AlphaFoldDB" id="A0A8T0QWS5"/>
<dbReference type="InterPro" id="IPR011659">
    <property type="entry name" value="WD40"/>
</dbReference>
<dbReference type="SUPFAM" id="SSF82171">
    <property type="entry name" value="DPP6 N-terminal domain-like"/>
    <property type="match status" value="1"/>
</dbReference>
<dbReference type="PANTHER" id="PTHR32161">
    <property type="entry name" value="DPP6 N-TERMINAL DOMAIN-LIKE PROTEIN"/>
    <property type="match status" value="1"/>
</dbReference>
<dbReference type="PANTHER" id="PTHR32161:SF26">
    <property type="entry name" value="OS03G0403400 PROTEIN"/>
    <property type="match status" value="1"/>
</dbReference>
<accession>A0A8T0QWS5</accession>
<evidence type="ECO:0000313" key="1">
    <source>
        <dbReference type="EMBL" id="KAG2577520.1"/>
    </source>
</evidence>
<gene>
    <name evidence="1" type="ORF">PVAP13_6NG209000</name>
</gene>
<sequence length="732" mass="82525">MGRESRGSIAFSTGRSPVPLDIFACPVSPSSSDEVHLTDGFSHNYNCRPIPPAALKTLLKRSKLFAEVGATKADVDGGQGLETLYLGIHLGAVGKTPPKVFSMAEVLGPEDFRGSRLNSGCFAGGYTVGSRTVDHCIVYVSNEELAGERRSPWTAVYKTSLRTGKTERLTPQGVSDLSPAVSPSGKMIAVASFQRNKWYGELENLKTDIYVMDVDSEGTGMERGRRLLITDGGWPSWRSDDVIFFHRGIIAKEEYCKYYGDTTWGVFQYRITTKQEIRVTPNAFDAMTPAALSETKVAVATVRQKSNSWIMQEEQYRHIEIFDMTKDLDRPARITINIRPNANHFNPFVLDGGSRIGYQRYSIDNILHVVEKGNGHIVPRSYFEVEMLQTPESHKEVDLIQMFCQYPTISKDGSMLAFVDRERSAVWLADNNGLRVIYDKKLHNSLLSVSWNQNKNKDTLYVCVGPAYSYYTTVEIYAILNASKPKAQRRVKRLTAGGFNNAFLSSSPDGNKLVFRSTRYAGGKEDNKKVKDGRKHLNLYIMEDADIGEFGDSDVTRLTNGPWTDTHCQWSPNGDWIRDILDKGWYAVFLVKATDPTVVVRSAVRSLSHLHRHVPYPVFSPDGRSIAMSADLAAVSIQKILLEPVPDEVQLYYDIFVVDINKEDLTKNKYVKGFHHIMHSRNQSPMFFWTAIVTDDQKAHWNMLLRTFLQFDNIGHIFIPKLSFYTPPVRVA</sequence>
<organism evidence="1 2">
    <name type="scientific">Panicum virgatum</name>
    <name type="common">Blackwell switchgrass</name>
    <dbReference type="NCBI Taxonomy" id="38727"/>
    <lineage>
        <taxon>Eukaryota</taxon>
        <taxon>Viridiplantae</taxon>
        <taxon>Streptophyta</taxon>
        <taxon>Embryophyta</taxon>
        <taxon>Tracheophyta</taxon>
        <taxon>Spermatophyta</taxon>
        <taxon>Magnoliopsida</taxon>
        <taxon>Liliopsida</taxon>
        <taxon>Poales</taxon>
        <taxon>Poaceae</taxon>
        <taxon>PACMAD clade</taxon>
        <taxon>Panicoideae</taxon>
        <taxon>Panicodae</taxon>
        <taxon>Paniceae</taxon>
        <taxon>Panicinae</taxon>
        <taxon>Panicum</taxon>
        <taxon>Panicum sect. Hiantes</taxon>
    </lineage>
</organism>
<reference evidence="1" key="1">
    <citation type="submission" date="2020-05" db="EMBL/GenBank/DDBJ databases">
        <title>WGS assembly of Panicum virgatum.</title>
        <authorList>
            <person name="Lovell J.T."/>
            <person name="Jenkins J."/>
            <person name="Shu S."/>
            <person name="Juenger T.E."/>
            <person name="Schmutz J."/>
        </authorList>
    </citation>
    <scope>NUCLEOTIDE SEQUENCE</scope>
    <source>
        <strain evidence="1">AP13</strain>
    </source>
</reference>
<dbReference type="Gene3D" id="2.120.10.30">
    <property type="entry name" value="TolB, C-terminal domain"/>
    <property type="match status" value="2"/>
</dbReference>
<dbReference type="Proteomes" id="UP000823388">
    <property type="component" value="Chromosome 6N"/>
</dbReference>
<dbReference type="InterPro" id="IPR011042">
    <property type="entry name" value="6-blade_b-propeller_TolB-like"/>
</dbReference>
<protein>
    <submittedName>
        <fullName evidence="1">Uncharacterized protein</fullName>
    </submittedName>
</protein>
<name>A0A8T0QWS5_PANVG</name>
<comment type="caution">
    <text evidence="1">The sequence shown here is derived from an EMBL/GenBank/DDBJ whole genome shotgun (WGS) entry which is preliminary data.</text>
</comment>
<dbReference type="Pfam" id="PF07676">
    <property type="entry name" value="PD40"/>
    <property type="match status" value="3"/>
</dbReference>